<dbReference type="InterPro" id="IPR011047">
    <property type="entry name" value="Quinoprotein_ADH-like_sf"/>
</dbReference>
<evidence type="ECO:0000259" key="1">
    <source>
        <dbReference type="Pfam" id="PF04471"/>
    </source>
</evidence>
<dbReference type="RefSeq" id="WP_013421443.1">
    <property type="nucleotide sequence ID" value="NC_014666.1"/>
</dbReference>
<organism evidence="2 3">
    <name type="scientific">Pseudofrankia inefficax (strain DSM 45817 / CECT 9037 / DDB 130130 / EuI1c)</name>
    <name type="common">Frankia inefficax</name>
    <dbReference type="NCBI Taxonomy" id="298654"/>
    <lineage>
        <taxon>Bacteria</taxon>
        <taxon>Bacillati</taxon>
        <taxon>Actinomycetota</taxon>
        <taxon>Actinomycetes</taxon>
        <taxon>Frankiales</taxon>
        <taxon>Frankiaceae</taxon>
        <taxon>Pseudofrankia</taxon>
    </lineage>
</organism>
<feature type="domain" description="Restriction endonuclease type IV Mrr" evidence="1">
    <location>
        <begin position="30"/>
        <end position="136"/>
    </location>
</feature>
<dbReference type="HOGENOM" id="CLU_635587_0_0_11"/>
<dbReference type="GO" id="GO:0004519">
    <property type="term" value="F:endonuclease activity"/>
    <property type="evidence" value="ECO:0007669"/>
    <property type="project" value="InterPro"/>
</dbReference>
<dbReference type="SUPFAM" id="SSF52980">
    <property type="entry name" value="Restriction endonuclease-like"/>
    <property type="match status" value="1"/>
</dbReference>
<accession>E3J629</accession>
<dbReference type="InterPro" id="IPR007560">
    <property type="entry name" value="Restrct_endonuc_IV_Mrr"/>
</dbReference>
<dbReference type="Pfam" id="PF04471">
    <property type="entry name" value="Mrr_cat"/>
    <property type="match status" value="1"/>
</dbReference>
<protein>
    <recommendedName>
        <fullName evidence="1">Restriction endonuclease type IV Mrr domain-containing protein</fullName>
    </recommendedName>
</protein>
<evidence type="ECO:0000313" key="2">
    <source>
        <dbReference type="EMBL" id="ADP78320.1"/>
    </source>
</evidence>
<sequence>MLEKPAILRRLIARYGALRELDGYTPQSRGVEFNRLLAEVLDCYGISAKSSVRGQGEIDVAFSINGTRFILEAKWEEEKTDYGKIAKLQGRVRQRLVTTVGVFASMSGYTDDALSIGIGGRLDVLLLDRRHLEAMISGVVPPDELFDLLIDKTSYEGGVFHDLEDLFPSPAGDPQLKFGCPDDLQGRLVRSAREGITAEVVAHDLPMSYFGMALDSAGRLILNYPEGLVRVDLERGRARWMAPFTKCYLHVLPTAAGDILFGRMYGVGSLSGGRLRALAGGFAGNAILFSDDEGHARALDNGGVRDWSPEFPGEANVSLALIGENLGDERWTATDVPGATVGGATWAHSGKVAAVGSSALEMIDAASGARTSFQHDLTNTFSVVSYDDNRVLVVADGRSLAVIDVAAKTSTVLLELELNGSVSELSRASGEVFYLLSTYGEGPTKQPRAIVVRISLPSALTV</sequence>
<dbReference type="Proteomes" id="UP000002484">
    <property type="component" value="Chromosome"/>
</dbReference>
<dbReference type="InterPro" id="IPR011335">
    <property type="entry name" value="Restrct_endonuc-II-like"/>
</dbReference>
<dbReference type="KEGG" id="fri:FraEuI1c_0233"/>
<dbReference type="AlphaFoldDB" id="E3J629"/>
<proteinExistence type="predicted"/>
<name>E3J629_PSEI1</name>
<dbReference type="STRING" id="298654.FraEuI1c_0233"/>
<dbReference type="OrthoDB" id="5521926at2"/>
<evidence type="ECO:0000313" key="3">
    <source>
        <dbReference type="Proteomes" id="UP000002484"/>
    </source>
</evidence>
<dbReference type="GO" id="GO:0009307">
    <property type="term" value="P:DNA restriction-modification system"/>
    <property type="evidence" value="ECO:0007669"/>
    <property type="project" value="InterPro"/>
</dbReference>
<dbReference type="SUPFAM" id="SSF50998">
    <property type="entry name" value="Quinoprotein alcohol dehydrogenase-like"/>
    <property type="match status" value="1"/>
</dbReference>
<dbReference type="GO" id="GO:0003677">
    <property type="term" value="F:DNA binding"/>
    <property type="evidence" value="ECO:0007669"/>
    <property type="project" value="InterPro"/>
</dbReference>
<reference evidence="2 3" key="1">
    <citation type="submission" date="2010-10" db="EMBL/GenBank/DDBJ databases">
        <title>Complete sequence of Frankia sp. EuI1c.</title>
        <authorList>
            <consortium name="US DOE Joint Genome Institute"/>
            <person name="Lucas S."/>
            <person name="Copeland A."/>
            <person name="Lapidus A."/>
            <person name="Cheng J.-F."/>
            <person name="Bruce D."/>
            <person name="Goodwin L."/>
            <person name="Pitluck S."/>
            <person name="Chertkov O."/>
            <person name="Detter J.C."/>
            <person name="Han C."/>
            <person name="Tapia R."/>
            <person name="Land M."/>
            <person name="Hauser L."/>
            <person name="Jeffries C."/>
            <person name="Kyrpides N."/>
            <person name="Ivanova N."/>
            <person name="Mikhailova N."/>
            <person name="Beauchemin N."/>
            <person name="Sen A."/>
            <person name="Sur S.A."/>
            <person name="Gtari M."/>
            <person name="Wall L."/>
            <person name="Tisa L."/>
            <person name="Woyke T."/>
        </authorList>
    </citation>
    <scope>NUCLEOTIDE SEQUENCE [LARGE SCALE GENOMIC DNA]</scope>
    <source>
        <strain evidence="3">DSM 45817 / CECT 9037 / EuI1c</strain>
    </source>
</reference>
<dbReference type="EMBL" id="CP002299">
    <property type="protein sequence ID" value="ADP78320.1"/>
    <property type="molecule type" value="Genomic_DNA"/>
</dbReference>
<dbReference type="eggNOG" id="COG1715">
    <property type="taxonomic scope" value="Bacteria"/>
</dbReference>
<gene>
    <name evidence="2" type="ordered locus">FraEuI1c_0233</name>
</gene>
<keyword evidence="3" id="KW-1185">Reference proteome</keyword>
<dbReference type="InParanoid" id="E3J629"/>